<comment type="caution">
    <text evidence="1">The sequence shown here is derived from an EMBL/GenBank/DDBJ whole genome shotgun (WGS) entry which is preliminary data.</text>
</comment>
<dbReference type="AlphaFoldDB" id="A0AAV0VKY3"/>
<proteinExistence type="predicted"/>
<dbReference type="EMBL" id="CARXXK010000001">
    <property type="protein sequence ID" value="CAI6344260.1"/>
    <property type="molecule type" value="Genomic_DNA"/>
</dbReference>
<accession>A0AAV0VKY3</accession>
<evidence type="ECO:0008006" key="3">
    <source>
        <dbReference type="Google" id="ProtNLM"/>
    </source>
</evidence>
<name>A0AAV0VKY3_9HEMI</name>
<sequence length="112" mass="12072">MPSVSISFCTSIAEVSHGCYCVSSTTCCVTGEKCSRKHSESSSAVMSEYSFSHILNSSNSIGLFIRTPGWPVHNLRLMVAVCPSLLKAACYWPNGQKPYNQSSVCHVIGGMC</sequence>
<evidence type="ECO:0000313" key="1">
    <source>
        <dbReference type="EMBL" id="CAI6344260.1"/>
    </source>
</evidence>
<gene>
    <name evidence="1" type="ORF">MEUPH1_LOCUS1419</name>
</gene>
<evidence type="ECO:0000313" key="2">
    <source>
        <dbReference type="Proteomes" id="UP001160148"/>
    </source>
</evidence>
<reference evidence="1 2" key="1">
    <citation type="submission" date="2023-01" db="EMBL/GenBank/DDBJ databases">
        <authorList>
            <person name="Whitehead M."/>
        </authorList>
    </citation>
    <scope>NUCLEOTIDE SEQUENCE [LARGE SCALE GENOMIC DNA]</scope>
</reference>
<dbReference type="Proteomes" id="UP001160148">
    <property type="component" value="Unassembled WGS sequence"/>
</dbReference>
<organism evidence="1 2">
    <name type="scientific">Macrosiphum euphorbiae</name>
    <name type="common">potato aphid</name>
    <dbReference type="NCBI Taxonomy" id="13131"/>
    <lineage>
        <taxon>Eukaryota</taxon>
        <taxon>Metazoa</taxon>
        <taxon>Ecdysozoa</taxon>
        <taxon>Arthropoda</taxon>
        <taxon>Hexapoda</taxon>
        <taxon>Insecta</taxon>
        <taxon>Pterygota</taxon>
        <taxon>Neoptera</taxon>
        <taxon>Paraneoptera</taxon>
        <taxon>Hemiptera</taxon>
        <taxon>Sternorrhyncha</taxon>
        <taxon>Aphidomorpha</taxon>
        <taxon>Aphidoidea</taxon>
        <taxon>Aphididae</taxon>
        <taxon>Macrosiphini</taxon>
        <taxon>Macrosiphum</taxon>
    </lineage>
</organism>
<keyword evidence="2" id="KW-1185">Reference proteome</keyword>
<protein>
    <recommendedName>
        <fullName evidence="3">Secreted protein</fullName>
    </recommendedName>
</protein>